<dbReference type="PANTHER" id="PTHR34136">
    <property type="match status" value="1"/>
</dbReference>
<sequence>MSKKERSIVILLGVRVDSTPESSLLKRVEGWIEDYKVGDDGKRLIFTPNPEMLVDASVDKGFLKVLNSSDINIADGVGLQWASRLLSLFGTIKNNQTISNRVTGVDFSRKLVGLAAKNGWRVYLLGGGPNVASRAARRLRAEHGQAAVKGFEIKADEGPGLNQDGQSWLRASEETVKKVSAYGPEILLVAFGHKKQERWLVENRDKMQFGVAMGVGGTLDYLSGRVKRAPGWLRGVGLEWLFRLMVEPRRWRRIVKAVLIFPWMVIKESVGGR</sequence>
<dbReference type="Pfam" id="PF03808">
    <property type="entry name" value="Glyco_tran_WecG"/>
    <property type="match status" value="1"/>
</dbReference>
<name>A0A857N900_9BACT</name>
<reference evidence="4" key="1">
    <citation type="journal article" date="2020" name="Microorganisms">
        <title>Complete Genome of a Member of a New Bacterial Lineage in the Microgenomates Group Reveals an Unusual Nucleotide Composition Disparity Between Two Strands of DNA and Limited Metabolic Potential.</title>
        <authorList>
            <person name="Kadnikov V.V."/>
            <person name="Mardanov A.V."/>
            <person name="Beletsky A.V."/>
            <person name="Karnachuk O.V."/>
            <person name="Ravin N.V."/>
        </authorList>
    </citation>
    <scope>NUCLEOTIDE SEQUENCE [LARGE SCALE GENOMIC DNA]</scope>
</reference>
<gene>
    <name evidence="3" type="ORF">MICH65_0812</name>
</gene>
<dbReference type="EC" id="2.4.1.187" evidence="3"/>
<dbReference type="RefSeq" id="WP_161932151.1">
    <property type="nucleotide sequence ID" value="NZ_CP047901.1"/>
</dbReference>
<proteinExistence type="predicted"/>
<evidence type="ECO:0000313" key="3">
    <source>
        <dbReference type="EMBL" id="QHO63793.1"/>
    </source>
</evidence>
<evidence type="ECO:0000313" key="4">
    <source>
        <dbReference type="Proteomes" id="UP000463983"/>
    </source>
</evidence>
<dbReference type="KEGG" id="caqa:MICH65_0812"/>
<dbReference type="InterPro" id="IPR004629">
    <property type="entry name" value="WecG_TagA_CpsF"/>
</dbReference>
<dbReference type="PANTHER" id="PTHR34136:SF1">
    <property type="entry name" value="UDP-N-ACETYL-D-MANNOSAMINURONIC ACID TRANSFERASE"/>
    <property type="match status" value="1"/>
</dbReference>
<organism evidence="3 4">
    <name type="scientific">Candidatus Chazhemtobacterium aquaticus</name>
    <dbReference type="NCBI Taxonomy" id="2715735"/>
    <lineage>
        <taxon>Bacteria</taxon>
        <taxon>Candidatus Chazhemtobacteraceae</taxon>
        <taxon>Candidatus Chazhemtobacterium</taxon>
    </lineage>
</organism>
<dbReference type="EMBL" id="CP047901">
    <property type="protein sequence ID" value="QHO63793.1"/>
    <property type="molecule type" value="Genomic_DNA"/>
</dbReference>
<dbReference type="GO" id="GO:0047244">
    <property type="term" value="F:N-acetylglucosaminyldiphosphoundecaprenol N-acetyl-beta-D-mannosaminyltransferase activity"/>
    <property type="evidence" value="ECO:0007669"/>
    <property type="project" value="UniProtKB-EC"/>
</dbReference>
<evidence type="ECO:0000256" key="1">
    <source>
        <dbReference type="ARBA" id="ARBA00022676"/>
    </source>
</evidence>
<keyword evidence="4" id="KW-1185">Reference proteome</keyword>
<evidence type="ECO:0000256" key="2">
    <source>
        <dbReference type="ARBA" id="ARBA00022679"/>
    </source>
</evidence>
<accession>A0A857N900</accession>
<keyword evidence="1 3" id="KW-0328">Glycosyltransferase</keyword>
<dbReference type="AlphaFoldDB" id="A0A857N900"/>
<keyword evidence="2 3" id="KW-0808">Transferase</keyword>
<dbReference type="CDD" id="cd06533">
    <property type="entry name" value="Glyco_transf_WecG_TagA"/>
    <property type="match status" value="1"/>
</dbReference>
<protein>
    <submittedName>
        <fullName evidence="3">N-acetylmannosaminyltransferase</fullName>
        <ecNumber evidence="3">2.4.1.187</ecNumber>
    </submittedName>
</protein>
<dbReference type="NCBIfam" id="TIGR00696">
    <property type="entry name" value="wecG_tagA_cpsF"/>
    <property type="match status" value="1"/>
</dbReference>
<dbReference type="Proteomes" id="UP000463983">
    <property type="component" value="Chromosome"/>
</dbReference>